<reference evidence="1 2" key="1">
    <citation type="submission" date="2016-09" db="EMBL/GenBank/DDBJ databases">
        <authorList>
            <person name="Capua I."/>
            <person name="De Benedictis P."/>
            <person name="Joannis T."/>
            <person name="Lombin L.H."/>
            <person name="Cattoli G."/>
        </authorList>
    </citation>
    <scope>NUCLEOTIDE SEQUENCE [LARGE SCALE GENOMIC DNA]</scope>
    <source>
        <strain evidence="1 2">LMG 25899</strain>
    </source>
</reference>
<dbReference type="EMBL" id="MIEK01000005">
    <property type="protein sequence ID" value="OEH83559.1"/>
    <property type="molecule type" value="Genomic_DNA"/>
</dbReference>
<evidence type="ECO:0000313" key="2">
    <source>
        <dbReference type="Proteomes" id="UP000095256"/>
    </source>
</evidence>
<accession>A0A1E5L0W6</accession>
<name>A0A1E5L0W6_9ENTE</name>
<keyword evidence="2" id="KW-1185">Reference proteome</keyword>
<dbReference type="Proteomes" id="UP000095256">
    <property type="component" value="Unassembled WGS sequence"/>
</dbReference>
<organism evidence="1 2">
    <name type="scientific">Enterococcus rivorum</name>
    <dbReference type="NCBI Taxonomy" id="762845"/>
    <lineage>
        <taxon>Bacteria</taxon>
        <taxon>Bacillati</taxon>
        <taxon>Bacillota</taxon>
        <taxon>Bacilli</taxon>
        <taxon>Lactobacillales</taxon>
        <taxon>Enterococcaceae</taxon>
        <taxon>Enterococcus</taxon>
    </lineage>
</organism>
<dbReference type="OrthoDB" id="2084803at2"/>
<dbReference type="AlphaFoldDB" id="A0A1E5L0W6"/>
<gene>
    <name evidence="1" type="ORF">BCR26_08755</name>
</gene>
<dbReference type="RefSeq" id="WP_069697432.1">
    <property type="nucleotide sequence ID" value="NZ_JAGGMA010000012.1"/>
</dbReference>
<sequence>MIPIEEKKVEAVKRLNYFDLHSDVIRQFEDDSIVFYTERSLLNVNQNKRVIGVLYHVTEEMKTLIESFQQEYSALVYHVVKTNTEFGLLYDFMYVSNHSEEWPDDHEDLKNNTAFVYCNNISDPHCSEYGTIAIQASGGGLIRIS</sequence>
<evidence type="ECO:0000313" key="1">
    <source>
        <dbReference type="EMBL" id="OEH83559.1"/>
    </source>
</evidence>
<protein>
    <submittedName>
        <fullName evidence="1">Uncharacterized protein</fullName>
    </submittedName>
</protein>
<proteinExistence type="predicted"/>
<comment type="caution">
    <text evidence="1">The sequence shown here is derived from an EMBL/GenBank/DDBJ whole genome shotgun (WGS) entry which is preliminary data.</text>
</comment>